<evidence type="ECO:0000256" key="4">
    <source>
        <dbReference type="ARBA" id="ARBA00022475"/>
    </source>
</evidence>
<feature type="transmembrane region" description="Helical" evidence="8">
    <location>
        <begin position="42"/>
        <end position="59"/>
    </location>
</feature>
<feature type="transmembrane region" description="Helical" evidence="8">
    <location>
        <begin position="224"/>
        <end position="252"/>
    </location>
</feature>
<organism evidence="9 10">
    <name type="scientific">Clostridium hominis</name>
    <dbReference type="NCBI Taxonomy" id="2763036"/>
    <lineage>
        <taxon>Bacteria</taxon>
        <taxon>Bacillati</taxon>
        <taxon>Bacillota</taxon>
        <taxon>Clostridia</taxon>
        <taxon>Eubacteriales</taxon>
        <taxon>Clostridiaceae</taxon>
        <taxon>Clostridium</taxon>
    </lineage>
</organism>
<keyword evidence="3" id="KW-0813">Transport</keyword>
<dbReference type="PANTHER" id="PTHR30472:SF19">
    <property type="entry name" value="PETROBACTIN IMPORT SYSTEM PERMEASE PROTEIN YCLO"/>
    <property type="match status" value="1"/>
</dbReference>
<name>A0ABR7DDT2_9CLOT</name>
<dbReference type="CDD" id="cd06550">
    <property type="entry name" value="TM_ABC_iron-siderophores_like"/>
    <property type="match status" value="1"/>
</dbReference>
<evidence type="ECO:0000313" key="10">
    <source>
        <dbReference type="Proteomes" id="UP000596929"/>
    </source>
</evidence>
<comment type="caution">
    <text evidence="9">The sequence shown here is derived from an EMBL/GenBank/DDBJ whole genome shotgun (WGS) entry which is preliminary data.</text>
</comment>
<feature type="transmembrane region" description="Helical" evidence="8">
    <location>
        <begin position="129"/>
        <end position="155"/>
    </location>
</feature>
<evidence type="ECO:0000256" key="2">
    <source>
        <dbReference type="ARBA" id="ARBA00007935"/>
    </source>
</evidence>
<evidence type="ECO:0000256" key="7">
    <source>
        <dbReference type="ARBA" id="ARBA00023136"/>
    </source>
</evidence>
<feature type="transmembrane region" description="Helical" evidence="8">
    <location>
        <begin position="6"/>
        <end position="30"/>
    </location>
</feature>
<feature type="transmembrane region" description="Helical" evidence="8">
    <location>
        <begin position="104"/>
        <end position="123"/>
    </location>
</feature>
<evidence type="ECO:0000256" key="1">
    <source>
        <dbReference type="ARBA" id="ARBA00004651"/>
    </source>
</evidence>
<dbReference type="PANTHER" id="PTHR30472">
    <property type="entry name" value="FERRIC ENTEROBACTIN TRANSPORT SYSTEM PERMEASE PROTEIN"/>
    <property type="match status" value="1"/>
</dbReference>
<dbReference type="Pfam" id="PF01032">
    <property type="entry name" value="FecCD"/>
    <property type="match status" value="1"/>
</dbReference>
<dbReference type="Proteomes" id="UP000596929">
    <property type="component" value="Unassembled WGS sequence"/>
</dbReference>
<keyword evidence="7 8" id="KW-0472">Membrane</keyword>
<proteinExistence type="inferred from homology"/>
<feature type="transmembrane region" description="Helical" evidence="8">
    <location>
        <begin position="176"/>
        <end position="197"/>
    </location>
</feature>
<dbReference type="InterPro" id="IPR037294">
    <property type="entry name" value="ABC_BtuC-like"/>
</dbReference>
<gene>
    <name evidence="9" type="ORF">H8S20_11920</name>
</gene>
<comment type="subcellular location">
    <subcellularLocation>
        <location evidence="1">Cell membrane</location>
        <topology evidence="1">Multi-pass membrane protein</topology>
    </subcellularLocation>
</comment>
<keyword evidence="10" id="KW-1185">Reference proteome</keyword>
<evidence type="ECO:0000256" key="3">
    <source>
        <dbReference type="ARBA" id="ARBA00022448"/>
    </source>
</evidence>
<reference evidence="9 10" key="1">
    <citation type="submission" date="2020-08" db="EMBL/GenBank/DDBJ databases">
        <title>Genome public.</title>
        <authorList>
            <person name="Liu C."/>
            <person name="Sun Q."/>
        </authorList>
    </citation>
    <scope>NUCLEOTIDE SEQUENCE [LARGE SCALE GENOMIC DNA]</scope>
    <source>
        <strain evidence="9 10">NSJ-6</strain>
    </source>
</reference>
<dbReference type="RefSeq" id="WP_186860262.1">
    <property type="nucleotide sequence ID" value="NZ_JACOOO010000025.1"/>
</dbReference>
<keyword evidence="6 8" id="KW-1133">Transmembrane helix</keyword>
<comment type="similarity">
    <text evidence="2">Belongs to the binding-protein-dependent transport system permease family. FecCD subfamily.</text>
</comment>
<feature type="transmembrane region" description="Helical" evidence="8">
    <location>
        <begin position="290"/>
        <end position="311"/>
    </location>
</feature>
<feature type="transmembrane region" description="Helical" evidence="8">
    <location>
        <begin position="79"/>
        <end position="97"/>
    </location>
</feature>
<keyword evidence="5 8" id="KW-0812">Transmembrane</keyword>
<evidence type="ECO:0000256" key="6">
    <source>
        <dbReference type="ARBA" id="ARBA00022989"/>
    </source>
</evidence>
<keyword evidence="4" id="KW-1003">Cell membrane</keyword>
<protein>
    <submittedName>
        <fullName evidence="9">Iron chelate uptake ABC transporter family permease subunit</fullName>
    </submittedName>
</protein>
<dbReference type="Gene3D" id="1.10.3470.10">
    <property type="entry name" value="ABC transporter involved in vitamin B12 uptake, BtuC"/>
    <property type="match status" value="1"/>
</dbReference>
<evidence type="ECO:0000256" key="8">
    <source>
        <dbReference type="SAM" id="Phobius"/>
    </source>
</evidence>
<sequence length="316" mass="34869">MKNNKKIIILTIVAVTLMGLFLSIGVNSANYQYVMYRRMPKIIAMILTGSAIGFSSLIFQTVTNNRILTPSILGLDSLYVLLQTTIVFLLGSSSVLITNGNINFIITIVVTIAFSALLYKFVFRKGTKNIFTILLIGVICGTLFESLTNFMQVLIDPTEFLAVQDKMMASFNNVNTDILFLSSIVIIISIAYCYDIIKVLDVMSLGRDEAISLGVDYDKMSKKILVVVVILTSVSTALVGPITFLGLLVVNIARQMVKSYKHEILGVITIILSIIALVGGQLIVEQLMNFGTSVSVIINFIGGIYFIYLVMKERNR</sequence>
<dbReference type="SUPFAM" id="SSF81345">
    <property type="entry name" value="ABC transporter involved in vitamin B12 uptake, BtuC"/>
    <property type="match status" value="1"/>
</dbReference>
<dbReference type="InterPro" id="IPR000522">
    <property type="entry name" value="ABC_transptr_permease_BtuC"/>
</dbReference>
<evidence type="ECO:0000256" key="5">
    <source>
        <dbReference type="ARBA" id="ARBA00022692"/>
    </source>
</evidence>
<accession>A0ABR7DDT2</accession>
<dbReference type="EMBL" id="JACOOO010000025">
    <property type="protein sequence ID" value="MBC5629597.1"/>
    <property type="molecule type" value="Genomic_DNA"/>
</dbReference>
<evidence type="ECO:0000313" key="9">
    <source>
        <dbReference type="EMBL" id="MBC5629597.1"/>
    </source>
</evidence>
<feature type="transmembrane region" description="Helical" evidence="8">
    <location>
        <begin position="264"/>
        <end position="284"/>
    </location>
</feature>